<dbReference type="Gene3D" id="3.40.1190.20">
    <property type="match status" value="1"/>
</dbReference>
<comment type="catalytic activity">
    <reaction evidence="1 18 19">
        <text>(6R)-NADHX = (6S)-NADHX</text>
        <dbReference type="Rhea" id="RHEA:32215"/>
        <dbReference type="ChEBI" id="CHEBI:64074"/>
        <dbReference type="ChEBI" id="CHEBI:64075"/>
        <dbReference type="EC" id="5.1.99.6"/>
    </reaction>
</comment>
<feature type="binding site" evidence="18">
    <location>
        <position position="162"/>
    </location>
    <ligand>
        <name>(6S)-NADPHX</name>
        <dbReference type="ChEBI" id="CHEBI:64076"/>
    </ligand>
</feature>
<comment type="cofactor">
    <cofactor evidence="18 19">
        <name>K(+)</name>
        <dbReference type="ChEBI" id="CHEBI:29103"/>
    </cofactor>
    <text evidence="18 19">Binds 1 potassium ion per subunit.</text>
</comment>
<evidence type="ECO:0000256" key="9">
    <source>
        <dbReference type="ARBA" id="ARBA00022958"/>
    </source>
</evidence>
<comment type="catalytic activity">
    <reaction evidence="15 17 19">
        <text>(6S)-NADHX + ADP = AMP + phosphate + NADH + H(+)</text>
        <dbReference type="Rhea" id="RHEA:32223"/>
        <dbReference type="ChEBI" id="CHEBI:15378"/>
        <dbReference type="ChEBI" id="CHEBI:43474"/>
        <dbReference type="ChEBI" id="CHEBI:57945"/>
        <dbReference type="ChEBI" id="CHEBI:64074"/>
        <dbReference type="ChEBI" id="CHEBI:456215"/>
        <dbReference type="ChEBI" id="CHEBI:456216"/>
        <dbReference type="EC" id="4.2.1.136"/>
    </reaction>
</comment>
<dbReference type="GO" id="GO:0046496">
    <property type="term" value="P:nicotinamide nucleotide metabolic process"/>
    <property type="evidence" value="ECO:0007669"/>
    <property type="project" value="UniProtKB-UniRule"/>
</dbReference>
<evidence type="ECO:0000259" key="21">
    <source>
        <dbReference type="PROSITE" id="PS51385"/>
    </source>
</evidence>
<keyword evidence="8 17" id="KW-0521">NADP</keyword>
<dbReference type="InterPro" id="IPR000631">
    <property type="entry name" value="CARKD"/>
</dbReference>
<dbReference type="HAMAP" id="MF_01965">
    <property type="entry name" value="NADHX_dehydratase"/>
    <property type="match status" value="1"/>
</dbReference>
<comment type="similarity">
    <text evidence="3 19">In the N-terminal section; belongs to the NnrE/AIBP family.</text>
</comment>
<dbReference type="PANTHER" id="PTHR12592">
    <property type="entry name" value="ATP-DEPENDENT (S)-NAD(P)H-HYDRATE DEHYDRATASE FAMILY MEMBER"/>
    <property type="match status" value="1"/>
</dbReference>
<dbReference type="PIRSF" id="PIRSF017184">
    <property type="entry name" value="Nnr"/>
    <property type="match status" value="1"/>
</dbReference>
<dbReference type="RefSeq" id="WP_230867640.1">
    <property type="nucleotide sequence ID" value="NZ_CP046640.1"/>
</dbReference>
<evidence type="ECO:0000256" key="5">
    <source>
        <dbReference type="ARBA" id="ARBA00022723"/>
    </source>
</evidence>
<keyword evidence="13" id="KW-0511">Multifunctional enzyme</keyword>
<comment type="function">
    <text evidence="17">Catalyzes the dehydration of the S-form of NAD(P)HX at the expense of ADP, which is converted to AMP. Together with NAD(P)HX epimerase, which catalyzes the epimerization of the S- and R-forms, the enzyme allows the repair of both epimers of NAD(P)HX, a damaged form of NAD(P)H that is a result of enzymatic or heat-dependent hydration.</text>
</comment>
<comment type="catalytic activity">
    <reaction evidence="2 18 19">
        <text>(6R)-NADPHX = (6S)-NADPHX</text>
        <dbReference type="Rhea" id="RHEA:32227"/>
        <dbReference type="ChEBI" id="CHEBI:64076"/>
        <dbReference type="ChEBI" id="CHEBI:64077"/>
        <dbReference type="EC" id="5.1.99.6"/>
    </reaction>
</comment>
<evidence type="ECO:0000256" key="8">
    <source>
        <dbReference type="ARBA" id="ARBA00022857"/>
    </source>
</evidence>
<feature type="domain" description="YjeF C-terminal" evidence="20">
    <location>
        <begin position="229"/>
        <end position="508"/>
    </location>
</feature>
<feature type="binding site" evidence="17">
    <location>
        <position position="448"/>
    </location>
    <ligand>
        <name>AMP</name>
        <dbReference type="ChEBI" id="CHEBI:456215"/>
    </ligand>
</feature>
<evidence type="ECO:0000256" key="19">
    <source>
        <dbReference type="PIRNR" id="PIRNR017184"/>
    </source>
</evidence>
<feature type="binding site" evidence="17">
    <location>
        <position position="382"/>
    </location>
    <ligand>
        <name>(6S)-NADPHX</name>
        <dbReference type="ChEBI" id="CHEBI:64076"/>
    </ligand>
</feature>
<sequence length="517" mass="54598">MIVLKPAEMRAVDKAAIEAGFPGVMLMEIAGRAVADKVVKFIEPGSKVLIFIGKGNNGGDGLVAARYLDTEGYNVQLILLAGEDSLSDSSLMNYRLCKLRSINTLKIDTIGTDYQEVKNLLAACDIVIDAILGTGISGSIRGRAADLIELINNVDKKVLAVDIPSGISGENGSVLGKAVKATWTLTMAYPKPGLLLYPGRKYCGQIGVVDLTVPEKFVLNEGCSHYTLTCSEALDWLPTREKTGHKGSFGKITVIGGSPGMDGAPVLTGLAALKTGAGLVRLAIPGDTLSISSAYSPELITTPLTKSDNNEPDWNIISKVMADSDMIVAGPGFGRSKTSSEVIKKLISTYHKPLLIDADGLNVIDDIKLLKQRKETLILTPHPGEMARLLDEEIKVIQQDRIKIARQFAVDKQLYLVLKGAATIIALPDGKIYINTTGNEGMATAGSGDTLAGIIAGLLSQGLAPEKAVVLGVYLHGLAGDLAVQDTTSYSLMAGDLIDYIPAAIKKLIAGSGGELK</sequence>
<comment type="similarity">
    <text evidence="18">Belongs to the NnrE/AIBP family.</text>
</comment>
<comment type="similarity">
    <text evidence="4 19">In the C-terminal section; belongs to the NnrD/CARKD family.</text>
</comment>
<dbReference type="GO" id="GO:0052856">
    <property type="term" value="F:NAD(P)HX epimerase activity"/>
    <property type="evidence" value="ECO:0007669"/>
    <property type="project" value="UniProtKB-UniRule"/>
</dbReference>
<dbReference type="GO" id="GO:0110051">
    <property type="term" value="P:metabolite repair"/>
    <property type="evidence" value="ECO:0007669"/>
    <property type="project" value="TreeGrafter"/>
</dbReference>
<comment type="catalytic activity">
    <reaction evidence="16 17 19">
        <text>(6S)-NADPHX + ADP = AMP + phosphate + NADPH + H(+)</text>
        <dbReference type="Rhea" id="RHEA:32235"/>
        <dbReference type="ChEBI" id="CHEBI:15378"/>
        <dbReference type="ChEBI" id="CHEBI:43474"/>
        <dbReference type="ChEBI" id="CHEBI:57783"/>
        <dbReference type="ChEBI" id="CHEBI:64076"/>
        <dbReference type="ChEBI" id="CHEBI:456215"/>
        <dbReference type="ChEBI" id="CHEBI:456216"/>
        <dbReference type="EC" id="4.2.1.136"/>
    </reaction>
</comment>
<evidence type="ECO:0000256" key="18">
    <source>
        <dbReference type="HAMAP-Rule" id="MF_01966"/>
    </source>
</evidence>
<dbReference type="InterPro" id="IPR029056">
    <property type="entry name" value="Ribokinase-like"/>
</dbReference>
<dbReference type="GO" id="GO:0046872">
    <property type="term" value="F:metal ion binding"/>
    <property type="evidence" value="ECO:0007669"/>
    <property type="project" value="UniProtKB-UniRule"/>
</dbReference>
<feature type="binding site" evidence="18">
    <location>
        <position position="165"/>
    </location>
    <ligand>
        <name>K(+)</name>
        <dbReference type="ChEBI" id="CHEBI:29103"/>
    </ligand>
</feature>
<dbReference type="NCBIfam" id="TIGR00197">
    <property type="entry name" value="yjeF_nterm"/>
    <property type="match status" value="1"/>
</dbReference>
<dbReference type="PROSITE" id="PS51385">
    <property type="entry name" value="YJEF_N"/>
    <property type="match status" value="1"/>
</dbReference>
<evidence type="ECO:0000256" key="4">
    <source>
        <dbReference type="ARBA" id="ARBA00009524"/>
    </source>
</evidence>
<dbReference type="HAMAP" id="MF_01966">
    <property type="entry name" value="NADHX_epimerase"/>
    <property type="match status" value="1"/>
</dbReference>
<dbReference type="NCBIfam" id="TIGR00196">
    <property type="entry name" value="yjeF_cterm"/>
    <property type="match status" value="1"/>
</dbReference>
<comment type="function">
    <text evidence="18">Catalyzes the epimerization of the S- and R-forms of NAD(P)HX, a damaged form of NAD(P)H that is a result of enzymatic or heat-dependent hydration. This is a prerequisite for the S-specific NAD(P)H-hydrate dehydratase to allow the repair of both epimers of NAD(P)HX.</text>
</comment>
<protein>
    <recommendedName>
        <fullName evidence="19">Bifunctional NAD(P)H-hydrate repair enzyme</fullName>
    </recommendedName>
    <alternativeName>
        <fullName evidence="19">Nicotinamide nucleotide repair protein</fullName>
    </alternativeName>
    <domain>
        <recommendedName>
            <fullName evidence="19">ADP-dependent (S)-NAD(P)H-hydrate dehydratase</fullName>
            <ecNumber evidence="19">4.2.1.136</ecNumber>
        </recommendedName>
        <alternativeName>
            <fullName evidence="19">ADP-dependent NAD(P)HX dehydratase</fullName>
        </alternativeName>
    </domain>
    <domain>
        <recommendedName>
            <fullName evidence="19">NAD(P)H-hydrate epimerase</fullName>
            <ecNumber evidence="19">5.1.99.6</ecNumber>
        </recommendedName>
    </domain>
</protein>
<feature type="binding site" evidence="18">
    <location>
        <begin position="133"/>
        <end position="139"/>
    </location>
    <ligand>
        <name>(6S)-NADPHX</name>
        <dbReference type="ChEBI" id="CHEBI:64076"/>
    </ligand>
</feature>
<dbReference type="GO" id="GO:0052855">
    <property type="term" value="F:ADP-dependent NAD(P)H-hydrate dehydratase activity"/>
    <property type="evidence" value="ECO:0007669"/>
    <property type="project" value="UniProtKB-UniRule"/>
</dbReference>
<dbReference type="Gene3D" id="3.40.50.10260">
    <property type="entry name" value="YjeF N-terminal domain"/>
    <property type="match status" value="1"/>
</dbReference>
<dbReference type="EC" id="4.2.1.136" evidence="19"/>
<comment type="caution">
    <text evidence="18">Lacks conserved residue(s) required for the propagation of feature annotation.</text>
</comment>
<gene>
    <name evidence="18" type="primary">nnrE</name>
    <name evidence="17" type="synonym">nnrD</name>
    <name evidence="22" type="ORF">GM661_15435</name>
</gene>
<evidence type="ECO:0000256" key="3">
    <source>
        <dbReference type="ARBA" id="ARBA00006001"/>
    </source>
</evidence>
<dbReference type="CDD" id="cd01171">
    <property type="entry name" value="YXKO-related"/>
    <property type="match status" value="1"/>
</dbReference>
<comment type="similarity">
    <text evidence="17">Belongs to the NnrD/CARKD family.</text>
</comment>
<evidence type="ECO:0000256" key="17">
    <source>
        <dbReference type="HAMAP-Rule" id="MF_01965"/>
    </source>
</evidence>
<dbReference type="Proteomes" id="UP000665020">
    <property type="component" value="Chromosome"/>
</dbReference>
<dbReference type="Pfam" id="PF03853">
    <property type="entry name" value="YjeF_N"/>
    <property type="match status" value="1"/>
</dbReference>
<comment type="subunit">
    <text evidence="17">Homotetramer.</text>
</comment>
<evidence type="ECO:0000313" key="22">
    <source>
        <dbReference type="EMBL" id="QTL99249.1"/>
    </source>
</evidence>
<feature type="domain" description="YjeF N-terminal" evidence="21">
    <location>
        <begin position="9"/>
        <end position="219"/>
    </location>
</feature>
<feature type="binding site" evidence="18">
    <location>
        <position position="129"/>
    </location>
    <ligand>
        <name>K(+)</name>
        <dbReference type="ChEBI" id="CHEBI:29103"/>
    </ligand>
</feature>
<dbReference type="InterPro" id="IPR036652">
    <property type="entry name" value="YjeF_N_dom_sf"/>
</dbReference>
<feature type="binding site" evidence="18">
    <location>
        <position position="57"/>
    </location>
    <ligand>
        <name>K(+)</name>
        <dbReference type="ChEBI" id="CHEBI:29103"/>
    </ligand>
</feature>
<keyword evidence="10 17" id="KW-0520">NAD</keyword>
<keyword evidence="11 18" id="KW-0413">Isomerase</keyword>
<evidence type="ECO:0000256" key="13">
    <source>
        <dbReference type="ARBA" id="ARBA00023268"/>
    </source>
</evidence>
<feature type="binding site" evidence="17">
    <location>
        <position position="332"/>
    </location>
    <ligand>
        <name>(6S)-NADPHX</name>
        <dbReference type="ChEBI" id="CHEBI:64076"/>
    </ligand>
</feature>
<dbReference type="InterPro" id="IPR030677">
    <property type="entry name" value="Nnr"/>
</dbReference>
<name>A0A8A7KI56_9FIRM</name>
<feature type="binding site" evidence="17">
    <location>
        <position position="264"/>
    </location>
    <ligand>
        <name>(6S)-NADPHX</name>
        <dbReference type="ChEBI" id="CHEBI:64076"/>
    </ligand>
</feature>
<feature type="binding site" evidence="17">
    <location>
        <position position="449"/>
    </location>
    <ligand>
        <name>(6S)-NADPHX</name>
        <dbReference type="ChEBI" id="CHEBI:64076"/>
    </ligand>
</feature>
<evidence type="ECO:0000313" key="23">
    <source>
        <dbReference type="Proteomes" id="UP000665020"/>
    </source>
</evidence>
<evidence type="ECO:0000256" key="1">
    <source>
        <dbReference type="ARBA" id="ARBA00000013"/>
    </source>
</evidence>
<dbReference type="AlphaFoldDB" id="A0A8A7KI56"/>
<evidence type="ECO:0000256" key="15">
    <source>
        <dbReference type="ARBA" id="ARBA00048238"/>
    </source>
</evidence>
<evidence type="ECO:0000256" key="6">
    <source>
        <dbReference type="ARBA" id="ARBA00022741"/>
    </source>
</evidence>
<dbReference type="Pfam" id="PF01256">
    <property type="entry name" value="Carb_kinase"/>
    <property type="match status" value="1"/>
</dbReference>
<dbReference type="SUPFAM" id="SSF53613">
    <property type="entry name" value="Ribokinase-like"/>
    <property type="match status" value="1"/>
</dbReference>
<dbReference type="SUPFAM" id="SSF64153">
    <property type="entry name" value="YjeF N-terminal domain-like"/>
    <property type="match status" value="1"/>
</dbReference>
<keyword evidence="7 17" id="KW-0067">ATP-binding</keyword>
<evidence type="ECO:0000256" key="7">
    <source>
        <dbReference type="ARBA" id="ARBA00022840"/>
    </source>
</evidence>
<dbReference type="InterPro" id="IPR017953">
    <property type="entry name" value="Carbohydrate_kinase_pred_CS"/>
</dbReference>
<accession>A0A8A7KI56</accession>
<keyword evidence="6 17" id="KW-0547">Nucleotide-binding</keyword>
<organism evidence="22 23">
    <name type="scientific">Iocasia fonsfrigidae</name>
    <dbReference type="NCBI Taxonomy" id="2682810"/>
    <lineage>
        <taxon>Bacteria</taxon>
        <taxon>Bacillati</taxon>
        <taxon>Bacillota</taxon>
        <taxon>Clostridia</taxon>
        <taxon>Halanaerobiales</taxon>
        <taxon>Halanaerobiaceae</taxon>
        <taxon>Iocasia</taxon>
    </lineage>
</organism>
<keyword evidence="9 18" id="KW-0630">Potassium</keyword>
<dbReference type="KEGG" id="ifn:GM661_15435"/>
<comment type="cofactor">
    <cofactor evidence="17">
        <name>Mg(2+)</name>
        <dbReference type="ChEBI" id="CHEBI:18420"/>
    </cofactor>
</comment>
<keyword evidence="12 17" id="KW-0456">Lyase</keyword>
<evidence type="ECO:0000256" key="12">
    <source>
        <dbReference type="ARBA" id="ARBA00023239"/>
    </source>
</evidence>
<evidence type="ECO:0000256" key="16">
    <source>
        <dbReference type="ARBA" id="ARBA00049209"/>
    </source>
</evidence>
<dbReference type="EMBL" id="CP046640">
    <property type="protein sequence ID" value="QTL99249.1"/>
    <property type="molecule type" value="Genomic_DNA"/>
</dbReference>
<evidence type="ECO:0000259" key="20">
    <source>
        <dbReference type="PROSITE" id="PS51383"/>
    </source>
</evidence>
<evidence type="ECO:0000256" key="14">
    <source>
        <dbReference type="ARBA" id="ARBA00025153"/>
    </source>
</evidence>
<keyword evidence="23" id="KW-1185">Reference proteome</keyword>
<dbReference type="EC" id="5.1.99.6" evidence="19"/>
<evidence type="ECO:0000256" key="10">
    <source>
        <dbReference type="ARBA" id="ARBA00023027"/>
    </source>
</evidence>
<evidence type="ECO:0000256" key="2">
    <source>
        <dbReference type="ARBA" id="ARBA00000909"/>
    </source>
</evidence>
<keyword evidence="5 18" id="KW-0479">Metal-binding</keyword>
<feature type="binding site" evidence="17">
    <location>
        <begin position="419"/>
        <end position="423"/>
    </location>
    <ligand>
        <name>AMP</name>
        <dbReference type="ChEBI" id="CHEBI:456215"/>
    </ligand>
</feature>
<dbReference type="PROSITE" id="PS51383">
    <property type="entry name" value="YJEF_C_3"/>
    <property type="match status" value="1"/>
</dbReference>
<evidence type="ECO:0000256" key="11">
    <source>
        <dbReference type="ARBA" id="ARBA00023235"/>
    </source>
</evidence>
<proteinExistence type="inferred from homology"/>
<dbReference type="InterPro" id="IPR004443">
    <property type="entry name" value="YjeF_N_dom"/>
</dbReference>
<comment type="function">
    <text evidence="14 19">Bifunctional enzyme that catalyzes the epimerization of the S- and R-forms of NAD(P)HX and the dehydration of the S-form of NAD(P)HX at the expense of ADP, which is converted to AMP. This allows the repair of both epimers of NAD(P)HX, a damaged form of NAD(P)H that is a result of enzymatic or heat-dependent hydration.</text>
</comment>
<dbReference type="GO" id="GO:0005524">
    <property type="term" value="F:ATP binding"/>
    <property type="evidence" value="ECO:0007669"/>
    <property type="project" value="UniProtKB-UniRule"/>
</dbReference>
<feature type="binding site" evidence="18">
    <location>
        <begin position="56"/>
        <end position="60"/>
    </location>
    <ligand>
        <name>(6S)-NADPHX</name>
        <dbReference type="ChEBI" id="CHEBI:64076"/>
    </ligand>
</feature>
<dbReference type="PROSITE" id="PS01050">
    <property type="entry name" value="YJEF_C_2"/>
    <property type="match status" value="1"/>
</dbReference>
<reference evidence="22" key="1">
    <citation type="submission" date="2019-12" db="EMBL/GenBank/DDBJ databases">
        <authorList>
            <person name="zhang j."/>
            <person name="sun C.M."/>
        </authorList>
    </citation>
    <scope>NUCLEOTIDE SEQUENCE</scope>
    <source>
        <strain evidence="22">NS-1</strain>
    </source>
</reference>
<dbReference type="PANTHER" id="PTHR12592:SF0">
    <property type="entry name" value="ATP-DEPENDENT (S)-NAD(P)H-HYDRATE DEHYDRATASE"/>
    <property type="match status" value="1"/>
</dbReference>